<keyword evidence="3" id="KW-1185">Reference proteome</keyword>
<dbReference type="Proteomes" id="UP001632038">
    <property type="component" value="Unassembled WGS sequence"/>
</dbReference>
<evidence type="ECO:0000313" key="2">
    <source>
        <dbReference type="EMBL" id="KAL3635261.1"/>
    </source>
</evidence>
<feature type="transmembrane region" description="Helical" evidence="1">
    <location>
        <begin position="36"/>
        <end position="59"/>
    </location>
</feature>
<protein>
    <submittedName>
        <fullName evidence="2">Uncharacterized protein</fullName>
    </submittedName>
</protein>
<comment type="caution">
    <text evidence="2">The sequence shown here is derived from an EMBL/GenBank/DDBJ whole genome shotgun (WGS) entry which is preliminary data.</text>
</comment>
<organism evidence="2 3">
    <name type="scientific">Castilleja foliolosa</name>
    <dbReference type="NCBI Taxonomy" id="1961234"/>
    <lineage>
        <taxon>Eukaryota</taxon>
        <taxon>Viridiplantae</taxon>
        <taxon>Streptophyta</taxon>
        <taxon>Embryophyta</taxon>
        <taxon>Tracheophyta</taxon>
        <taxon>Spermatophyta</taxon>
        <taxon>Magnoliopsida</taxon>
        <taxon>eudicotyledons</taxon>
        <taxon>Gunneridae</taxon>
        <taxon>Pentapetalae</taxon>
        <taxon>asterids</taxon>
        <taxon>lamiids</taxon>
        <taxon>Lamiales</taxon>
        <taxon>Orobanchaceae</taxon>
        <taxon>Pedicularideae</taxon>
        <taxon>Castillejinae</taxon>
        <taxon>Castilleja</taxon>
    </lineage>
</organism>
<proteinExistence type="predicted"/>
<keyword evidence="1" id="KW-0812">Transmembrane</keyword>
<sequence>MMTSSSKSSKGYNWYIIIDWSSIHKSRSYLSLYYSIVYYLSLIFLSLHYFSPIPPLFLFSRKLQPKKGICPISIISQIEKSKKVNGTGLNWIKYSGIGMTKDLHSRRQISPPRRRQISIAAARSRLHAALTAQRNLDVPPLRPIAPSAATIIPPPLETTVQIWQADRQPLRRDRVDVRWAREWYGRG</sequence>
<dbReference type="EMBL" id="JAVIJP010000027">
    <property type="protein sequence ID" value="KAL3635261.1"/>
    <property type="molecule type" value="Genomic_DNA"/>
</dbReference>
<accession>A0ABD3D2L3</accession>
<name>A0ABD3D2L3_9LAMI</name>
<dbReference type="AlphaFoldDB" id="A0ABD3D2L3"/>
<evidence type="ECO:0000256" key="1">
    <source>
        <dbReference type="SAM" id="Phobius"/>
    </source>
</evidence>
<reference evidence="3" key="1">
    <citation type="journal article" date="2024" name="IScience">
        <title>Strigolactones Initiate the Formation of Haustorium-like Structures in Castilleja.</title>
        <authorList>
            <person name="Buerger M."/>
            <person name="Peterson D."/>
            <person name="Chory J."/>
        </authorList>
    </citation>
    <scope>NUCLEOTIDE SEQUENCE [LARGE SCALE GENOMIC DNA]</scope>
</reference>
<gene>
    <name evidence="2" type="ORF">CASFOL_019808</name>
</gene>
<keyword evidence="1" id="KW-1133">Transmembrane helix</keyword>
<keyword evidence="1" id="KW-0472">Membrane</keyword>
<evidence type="ECO:0000313" key="3">
    <source>
        <dbReference type="Proteomes" id="UP001632038"/>
    </source>
</evidence>